<sequence length="124" mass="13964">MTRGRSWTSRREEATALATEAEGFLMAHAHHAEARREAQALCAELPWLTSAQTDDLVRHYVSRRLALTRRMLDVTVRRIEELRGEYEARYAQLRHRLLTCHIVLATGALAAAVAVGAAVATWAW</sequence>
<dbReference type="RefSeq" id="WP_176162396.1">
    <property type="nucleotide sequence ID" value="NZ_CP054929.1"/>
</dbReference>
<reference evidence="2 3" key="1">
    <citation type="submission" date="2020-06" db="EMBL/GenBank/DDBJ databases">
        <title>Genome mining for natural products.</title>
        <authorList>
            <person name="Zhang B."/>
            <person name="Shi J."/>
            <person name="Ge H."/>
        </authorList>
    </citation>
    <scope>NUCLEOTIDE SEQUENCE [LARGE SCALE GENOMIC DNA]</scope>
    <source>
        <strain evidence="2 3">NA00687</strain>
    </source>
</reference>
<evidence type="ECO:0000256" key="1">
    <source>
        <dbReference type="SAM" id="Phobius"/>
    </source>
</evidence>
<name>A0A7H8N8G3_9ACTN</name>
<feature type="transmembrane region" description="Helical" evidence="1">
    <location>
        <begin position="98"/>
        <end position="123"/>
    </location>
</feature>
<keyword evidence="1" id="KW-0472">Membrane</keyword>
<protein>
    <recommendedName>
        <fullName evidence="4">Cytochrome C oxidase subunit I</fullName>
    </recommendedName>
</protein>
<evidence type="ECO:0000313" key="2">
    <source>
        <dbReference type="EMBL" id="QKW50663.1"/>
    </source>
</evidence>
<keyword evidence="1" id="KW-0812">Transmembrane</keyword>
<keyword evidence="1" id="KW-1133">Transmembrane helix</keyword>
<evidence type="ECO:0000313" key="3">
    <source>
        <dbReference type="Proteomes" id="UP000509303"/>
    </source>
</evidence>
<keyword evidence="3" id="KW-1185">Reference proteome</keyword>
<accession>A0A7H8N8G3</accession>
<gene>
    <name evidence="2" type="ORF">HUT08_15230</name>
</gene>
<dbReference type="AlphaFoldDB" id="A0A7H8N8G3"/>
<proteinExistence type="predicted"/>
<dbReference type="Proteomes" id="UP000509303">
    <property type="component" value="Chromosome"/>
</dbReference>
<evidence type="ECO:0008006" key="4">
    <source>
        <dbReference type="Google" id="ProtNLM"/>
    </source>
</evidence>
<organism evidence="2 3">
    <name type="scientific">Streptomyces buecherae</name>
    <dbReference type="NCBI Taxonomy" id="2763006"/>
    <lineage>
        <taxon>Bacteria</taxon>
        <taxon>Bacillati</taxon>
        <taxon>Actinomycetota</taxon>
        <taxon>Actinomycetes</taxon>
        <taxon>Kitasatosporales</taxon>
        <taxon>Streptomycetaceae</taxon>
        <taxon>Streptomyces</taxon>
    </lineage>
</organism>
<dbReference type="EMBL" id="CP054929">
    <property type="protein sequence ID" value="QKW50663.1"/>
    <property type="molecule type" value="Genomic_DNA"/>
</dbReference>